<organism evidence="2 3">
    <name type="scientific">Actinoplanes palleronii</name>
    <dbReference type="NCBI Taxonomy" id="113570"/>
    <lineage>
        <taxon>Bacteria</taxon>
        <taxon>Bacillati</taxon>
        <taxon>Actinomycetota</taxon>
        <taxon>Actinomycetes</taxon>
        <taxon>Micromonosporales</taxon>
        <taxon>Micromonosporaceae</taxon>
        <taxon>Actinoplanes</taxon>
    </lineage>
</organism>
<name>A0ABQ4BTU9_9ACTN</name>
<dbReference type="RefSeq" id="WP_203831175.1">
    <property type="nucleotide sequence ID" value="NZ_BAAATY010000004.1"/>
</dbReference>
<accession>A0ABQ4BTU9</accession>
<evidence type="ECO:0000313" key="2">
    <source>
        <dbReference type="EMBL" id="GIE73615.1"/>
    </source>
</evidence>
<dbReference type="Proteomes" id="UP000624709">
    <property type="component" value="Unassembled WGS sequence"/>
</dbReference>
<feature type="signal peptide" evidence="1">
    <location>
        <begin position="1"/>
        <end position="24"/>
    </location>
</feature>
<comment type="caution">
    <text evidence="2">The sequence shown here is derived from an EMBL/GenBank/DDBJ whole genome shotgun (WGS) entry which is preliminary data.</text>
</comment>
<protein>
    <submittedName>
        <fullName evidence="2">Uncharacterized protein</fullName>
    </submittedName>
</protein>
<dbReference type="EMBL" id="BOMS01000181">
    <property type="protein sequence ID" value="GIE73615.1"/>
    <property type="molecule type" value="Genomic_DNA"/>
</dbReference>
<proteinExistence type="predicted"/>
<feature type="chain" id="PRO_5046933199" evidence="1">
    <location>
        <begin position="25"/>
        <end position="171"/>
    </location>
</feature>
<gene>
    <name evidence="2" type="ORF">Apa02nite_097230</name>
</gene>
<evidence type="ECO:0000313" key="3">
    <source>
        <dbReference type="Proteomes" id="UP000624709"/>
    </source>
</evidence>
<keyword evidence="1" id="KW-0732">Signal</keyword>
<reference evidence="2 3" key="1">
    <citation type="submission" date="2021-01" db="EMBL/GenBank/DDBJ databases">
        <title>Whole genome shotgun sequence of Actinoplanes palleronii NBRC 14916.</title>
        <authorList>
            <person name="Komaki H."/>
            <person name="Tamura T."/>
        </authorList>
    </citation>
    <scope>NUCLEOTIDE SEQUENCE [LARGE SCALE GENOMIC DNA]</scope>
    <source>
        <strain evidence="2 3">NBRC 14916</strain>
    </source>
</reference>
<keyword evidence="3" id="KW-1185">Reference proteome</keyword>
<evidence type="ECO:0000256" key="1">
    <source>
        <dbReference type="SAM" id="SignalP"/>
    </source>
</evidence>
<sequence length="171" mass="18187">MRRALITALVVTAALLCGASPASAHPLPHSVVLLDVHETSVTAHLQLPAGDLELARRGEPISAYLAAHITPVTTDGRAWTVAIGDLAVGRAEQTSTGPYQEVVATATLTPPPGGDLRHFIFSYDVIVHQVVTHTVLVSVRQDWAAGRVESEAVQVGAIAIDSRTMTCRRWT</sequence>